<dbReference type="AlphaFoldDB" id="A0A9D4C9G5"/>
<dbReference type="Proteomes" id="UP000828390">
    <property type="component" value="Unassembled WGS sequence"/>
</dbReference>
<dbReference type="PANTHER" id="PTHR18860">
    <property type="entry name" value="14-3-3 PROTEIN"/>
    <property type="match status" value="1"/>
</dbReference>
<name>A0A9D4C9G5_DREPO</name>
<dbReference type="InterPro" id="IPR036815">
    <property type="entry name" value="14-3-3_dom_sf"/>
</dbReference>
<dbReference type="EMBL" id="JAIWYP010000013">
    <property type="protein sequence ID" value="KAH3719587.1"/>
    <property type="molecule type" value="Genomic_DNA"/>
</dbReference>
<dbReference type="SMART" id="SM00101">
    <property type="entry name" value="14_3_3"/>
    <property type="match status" value="1"/>
</dbReference>
<dbReference type="Gene3D" id="1.20.190.20">
    <property type="entry name" value="14-3-3 domain"/>
    <property type="match status" value="1"/>
</dbReference>
<evidence type="ECO:0000313" key="5">
    <source>
        <dbReference type="EMBL" id="KAH3719650.1"/>
    </source>
</evidence>
<dbReference type="CDD" id="cd08774">
    <property type="entry name" value="14-3-3"/>
    <property type="match status" value="1"/>
</dbReference>
<dbReference type="SUPFAM" id="SSF48445">
    <property type="entry name" value="14-3-3 protein"/>
    <property type="match status" value="1"/>
</dbReference>
<protein>
    <recommendedName>
        <fullName evidence="3">14-3-3 domain-containing protein</fullName>
    </recommendedName>
</protein>
<comment type="caution">
    <text evidence="4">The sequence shown here is derived from an EMBL/GenBank/DDBJ whole genome shotgun (WGS) entry which is preliminary data.</text>
</comment>
<reference evidence="4" key="1">
    <citation type="journal article" date="2019" name="bioRxiv">
        <title>The Genome of the Zebra Mussel, Dreissena polymorpha: A Resource for Invasive Species Research.</title>
        <authorList>
            <person name="McCartney M.A."/>
            <person name="Auch B."/>
            <person name="Kono T."/>
            <person name="Mallez S."/>
            <person name="Zhang Y."/>
            <person name="Obille A."/>
            <person name="Becker A."/>
            <person name="Abrahante J.E."/>
            <person name="Garbe J."/>
            <person name="Badalamenti J.P."/>
            <person name="Herman A."/>
            <person name="Mangelson H."/>
            <person name="Liachko I."/>
            <person name="Sullivan S."/>
            <person name="Sone E.D."/>
            <person name="Koren S."/>
            <person name="Silverstein K.A.T."/>
            <person name="Beckman K.B."/>
            <person name="Gohl D.M."/>
        </authorList>
    </citation>
    <scope>NUCLEOTIDE SEQUENCE</scope>
    <source>
        <strain evidence="4">Duluth1</strain>
        <tissue evidence="4">Whole animal</tissue>
    </source>
</reference>
<proteinExistence type="inferred from homology"/>
<evidence type="ECO:0000313" key="6">
    <source>
        <dbReference type="Proteomes" id="UP000828390"/>
    </source>
</evidence>
<dbReference type="InterPro" id="IPR023410">
    <property type="entry name" value="14-3-3_domain"/>
</dbReference>
<keyword evidence="6" id="KW-1185">Reference proteome</keyword>
<evidence type="ECO:0000313" key="4">
    <source>
        <dbReference type="EMBL" id="KAH3719587.1"/>
    </source>
</evidence>
<gene>
    <name evidence="4" type="ORF">DPMN_062438</name>
    <name evidence="5" type="ORF">DPMN_062500</name>
</gene>
<accession>A0A9D4C9G5</accession>
<evidence type="ECO:0000256" key="2">
    <source>
        <dbReference type="PIRSR" id="PIRSR000868-1"/>
    </source>
</evidence>
<feature type="site" description="Interaction with phosphoserine on interacting protein" evidence="2">
    <location>
        <position position="129"/>
    </location>
</feature>
<organism evidence="4 6">
    <name type="scientific">Dreissena polymorpha</name>
    <name type="common">Zebra mussel</name>
    <name type="synonym">Mytilus polymorpha</name>
    <dbReference type="NCBI Taxonomy" id="45954"/>
    <lineage>
        <taxon>Eukaryota</taxon>
        <taxon>Metazoa</taxon>
        <taxon>Spiralia</taxon>
        <taxon>Lophotrochozoa</taxon>
        <taxon>Mollusca</taxon>
        <taxon>Bivalvia</taxon>
        <taxon>Autobranchia</taxon>
        <taxon>Heteroconchia</taxon>
        <taxon>Euheterodonta</taxon>
        <taxon>Imparidentia</taxon>
        <taxon>Neoheterodontei</taxon>
        <taxon>Myida</taxon>
        <taxon>Dreissenoidea</taxon>
        <taxon>Dreissenidae</taxon>
        <taxon>Dreissena</taxon>
    </lineage>
</organism>
<comment type="similarity">
    <text evidence="1">Belongs to the 14-3-3 family.</text>
</comment>
<evidence type="ECO:0000259" key="3">
    <source>
        <dbReference type="SMART" id="SM00101"/>
    </source>
</evidence>
<dbReference type="PRINTS" id="PR00305">
    <property type="entry name" value="1433ZETA"/>
</dbReference>
<evidence type="ECO:0000256" key="1">
    <source>
        <dbReference type="ARBA" id="ARBA00006141"/>
    </source>
</evidence>
<sequence>MSSDDRRTLLERAQLAEEAGRWEDMVSHIRAIVVTGQELTVEERNLFANAYKNHVGNKRAAWRVISTIEQKIDSSSRRRDLSREYRMKIEDELKACCNEVLHLIDTYLIHTIDVENKIFYHKMQGDYFRYLSEFSRYTTSDRVFDSAKVAYAHALELAREHLSASHPLRLGLVLNFSVFHFEILESHEIACDMAKDAVSAGVNELNIQPEEARKDSALLLELLKDNIKIWSAEVDSEQQLHRATVRSNFR</sequence>
<dbReference type="InterPro" id="IPR000308">
    <property type="entry name" value="14-3-3"/>
</dbReference>
<feature type="site" description="Interaction with phosphoserine on interacting protein" evidence="2">
    <location>
        <position position="59"/>
    </location>
</feature>
<dbReference type="EMBL" id="JAIWYP010000013">
    <property type="protein sequence ID" value="KAH3719650.1"/>
    <property type="molecule type" value="Genomic_DNA"/>
</dbReference>
<dbReference type="Pfam" id="PF00244">
    <property type="entry name" value="14-3-3"/>
    <property type="match status" value="1"/>
</dbReference>
<feature type="domain" description="14-3-3" evidence="3">
    <location>
        <begin position="6"/>
        <end position="244"/>
    </location>
</feature>
<reference evidence="4" key="2">
    <citation type="submission" date="2020-11" db="EMBL/GenBank/DDBJ databases">
        <authorList>
            <person name="McCartney M.A."/>
            <person name="Auch B."/>
            <person name="Kono T."/>
            <person name="Mallez S."/>
            <person name="Becker A."/>
            <person name="Gohl D.M."/>
            <person name="Silverstein K.A.T."/>
            <person name="Koren S."/>
            <person name="Bechman K.B."/>
            <person name="Herman A."/>
            <person name="Abrahante J.E."/>
            <person name="Garbe J."/>
        </authorList>
    </citation>
    <scope>NUCLEOTIDE SEQUENCE</scope>
    <source>
        <strain evidence="4">Duluth1</strain>
        <tissue evidence="4">Whole animal</tissue>
    </source>
</reference>
<dbReference type="PIRSF" id="PIRSF000868">
    <property type="entry name" value="14-3-3"/>
    <property type="match status" value="1"/>
</dbReference>